<reference evidence="2 3" key="1">
    <citation type="submission" date="2023-06" db="EMBL/GenBank/DDBJ databases">
        <title>Roseiconus lacunae JC819 isolated from Gulf of Mannar region, Tamil Nadu.</title>
        <authorList>
            <person name="Pk S."/>
            <person name="Ch S."/>
            <person name="Ch V.R."/>
        </authorList>
    </citation>
    <scope>NUCLEOTIDE SEQUENCE [LARGE SCALE GENOMIC DNA]</scope>
    <source>
        <strain evidence="2 3">JC819</strain>
    </source>
</reference>
<dbReference type="Pfam" id="PF00480">
    <property type="entry name" value="ROK"/>
    <property type="match status" value="1"/>
</dbReference>
<evidence type="ECO:0000256" key="1">
    <source>
        <dbReference type="ARBA" id="ARBA00006479"/>
    </source>
</evidence>
<comment type="similarity">
    <text evidence="1">Belongs to the ROK (NagC/XylR) family.</text>
</comment>
<gene>
    <name evidence="2" type="ORF">QTN89_25130</name>
</gene>
<sequence>MAESSSQPRFVGIDLGGTSAKIAIADRAGHVMQQATVSTQADGRPTPVIESIRNQIRQLCDQAGHPVEQLKGIGMGVPGLVDIVTGTTKFLPNLPTQWRDIEVAEQLADTFRCPVKLLNDVRTATLGELRFGYGRSTPEATFAFFSIGTGIGGGLVIDGKVHLGRLGAAGELGHQTIVPDGLPCGCGNRGCLETLASGPAITAEGIRLMLSGLAPKLRELTDGHCDRVNPETMAEAADDDTLVDEAIRRAAAFLGIGAANVVSMVHPDAIVLGGGVSLLGDRLINEVRNQIQTRVRMFPTDQIEVICSTLSADAGLRGAIALAIDSA</sequence>
<accession>A0ABT7PR00</accession>
<name>A0ABT7PR00_9BACT</name>
<dbReference type="Gene3D" id="3.30.420.40">
    <property type="match status" value="2"/>
</dbReference>
<keyword evidence="3" id="KW-1185">Reference proteome</keyword>
<comment type="caution">
    <text evidence="2">The sequence shown here is derived from an EMBL/GenBank/DDBJ whole genome shotgun (WGS) entry which is preliminary data.</text>
</comment>
<dbReference type="InterPro" id="IPR000600">
    <property type="entry name" value="ROK"/>
</dbReference>
<dbReference type="InterPro" id="IPR043129">
    <property type="entry name" value="ATPase_NBD"/>
</dbReference>
<dbReference type="RefSeq" id="WP_289166679.1">
    <property type="nucleotide sequence ID" value="NZ_JASZZN010000025.1"/>
</dbReference>
<dbReference type="InterPro" id="IPR049874">
    <property type="entry name" value="ROK_cs"/>
</dbReference>
<dbReference type="SUPFAM" id="SSF53067">
    <property type="entry name" value="Actin-like ATPase domain"/>
    <property type="match status" value="1"/>
</dbReference>
<evidence type="ECO:0000313" key="2">
    <source>
        <dbReference type="EMBL" id="MDM4018761.1"/>
    </source>
</evidence>
<organism evidence="2 3">
    <name type="scientific">Roseiconus lacunae</name>
    <dbReference type="NCBI Taxonomy" id="2605694"/>
    <lineage>
        <taxon>Bacteria</taxon>
        <taxon>Pseudomonadati</taxon>
        <taxon>Planctomycetota</taxon>
        <taxon>Planctomycetia</taxon>
        <taxon>Pirellulales</taxon>
        <taxon>Pirellulaceae</taxon>
        <taxon>Roseiconus</taxon>
    </lineage>
</organism>
<dbReference type="PANTHER" id="PTHR18964:SF149">
    <property type="entry name" value="BIFUNCTIONAL UDP-N-ACETYLGLUCOSAMINE 2-EPIMERASE_N-ACETYLMANNOSAMINE KINASE"/>
    <property type="match status" value="1"/>
</dbReference>
<proteinExistence type="inferred from homology"/>
<dbReference type="PANTHER" id="PTHR18964">
    <property type="entry name" value="ROK (REPRESSOR, ORF, KINASE) FAMILY"/>
    <property type="match status" value="1"/>
</dbReference>
<evidence type="ECO:0000313" key="3">
    <source>
        <dbReference type="Proteomes" id="UP001239462"/>
    </source>
</evidence>
<dbReference type="EMBL" id="JASZZN010000025">
    <property type="protein sequence ID" value="MDM4018761.1"/>
    <property type="molecule type" value="Genomic_DNA"/>
</dbReference>
<dbReference type="PROSITE" id="PS01125">
    <property type="entry name" value="ROK"/>
    <property type="match status" value="1"/>
</dbReference>
<protein>
    <submittedName>
        <fullName evidence="2">ROK family protein</fullName>
    </submittedName>
</protein>
<dbReference type="Proteomes" id="UP001239462">
    <property type="component" value="Unassembled WGS sequence"/>
</dbReference>